<keyword evidence="7 13" id="KW-0812">Transmembrane</keyword>
<dbReference type="InterPro" id="IPR005467">
    <property type="entry name" value="His_kinase_dom"/>
</dbReference>
<gene>
    <name evidence="16" type="primary">trcS</name>
    <name evidence="16" type="ORF">MNVM_22720</name>
</gene>
<comment type="cofactor">
    <cofactor evidence="2">
        <name>a divalent metal cation</name>
        <dbReference type="ChEBI" id="CHEBI:60240"/>
    </cofactor>
</comment>
<dbReference type="EMBL" id="AP022562">
    <property type="protein sequence ID" value="BBX13191.1"/>
    <property type="molecule type" value="Genomic_DNA"/>
</dbReference>
<dbReference type="InterPro" id="IPR036890">
    <property type="entry name" value="HATPase_C_sf"/>
</dbReference>
<evidence type="ECO:0000256" key="9">
    <source>
        <dbReference type="ARBA" id="ARBA00022989"/>
    </source>
</evidence>
<dbReference type="InterPro" id="IPR003660">
    <property type="entry name" value="HAMP_dom"/>
</dbReference>
<dbReference type="Gene3D" id="1.10.287.130">
    <property type="match status" value="1"/>
</dbReference>
<comment type="subcellular location">
    <subcellularLocation>
        <location evidence="3">Cell membrane</location>
    </subcellularLocation>
</comment>
<dbReference type="PROSITE" id="PS50885">
    <property type="entry name" value="HAMP"/>
    <property type="match status" value="1"/>
</dbReference>
<dbReference type="SUPFAM" id="SSF47384">
    <property type="entry name" value="Homodimeric domain of signal transducing histidine kinase"/>
    <property type="match status" value="1"/>
</dbReference>
<evidence type="ECO:0000256" key="4">
    <source>
        <dbReference type="ARBA" id="ARBA00012438"/>
    </source>
</evidence>
<dbReference type="SUPFAM" id="SSF55874">
    <property type="entry name" value="ATPase domain of HSP90 chaperone/DNA topoisomerase II/histidine kinase"/>
    <property type="match status" value="1"/>
</dbReference>
<dbReference type="SMART" id="SM00387">
    <property type="entry name" value="HATPase_c"/>
    <property type="match status" value="1"/>
</dbReference>
<evidence type="ECO:0000313" key="17">
    <source>
        <dbReference type="Proteomes" id="UP000466997"/>
    </source>
</evidence>
<dbReference type="InterPro" id="IPR003661">
    <property type="entry name" value="HisK_dim/P_dom"/>
</dbReference>
<evidence type="ECO:0000256" key="2">
    <source>
        <dbReference type="ARBA" id="ARBA00001968"/>
    </source>
</evidence>
<keyword evidence="9 13" id="KW-1133">Transmembrane helix</keyword>
<comment type="catalytic activity">
    <reaction evidence="1">
        <text>ATP + protein L-histidine = ADP + protein N-phospho-L-histidine.</text>
        <dbReference type="EC" id="2.7.13.3"/>
    </reaction>
</comment>
<keyword evidence="6" id="KW-0808">Transferase</keyword>
<protein>
    <recommendedName>
        <fullName evidence="4">histidine kinase</fullName>
        <ecNumber evidence="4">2.7.13.3</ecNumber>
    </recommendedName>
</protein>
<dbReference type="KEGG" id="mnm:MNVM_22720"/>
<dbReference type="InterPro" id="IPR050428">
    <property type="entry name" value="TCS_sensor_his_kinase"/>
</dbReference>
<sequence length="520" mass="55109">MTDAPSAPRKTPWWRPRALRRQLVLGVSAVVTVVFVAVGVVSVLSLRNYVTATSDADLSESLNAFSHSFAKYRRAQNVAGADEASTIGPAMLGFSDQTPGNVLAVLRNGKVIGSAVFTVADPYPAPADVVAAIDAHHWHNGPPQTMDLGSLGTYRVETRVVDQDDLLFIGGSLNLANRTVVRRMAAAATLYTLALLITAGLTITVVNYALRPLRRVAATAGAVAAMPLTDGDERITVRVSEDDVDPDNEVGIVAGALNRLLDNVDSALAYRSEADRRMRQFITDASHELRTPLAAIQGYAELTRQDSATLPPTTEYALARIESEAQRMASLVEELLLLSRLGEGQDLNIEDVDLADLVADAVNDAAAAAASHHWVKELPESPVWVRGDRARLHQVVTNLLKNAWVHTPAGVTVTTAIAADRARVGGPVAELTVANDGPAIEADMVPHLFERFVRADKARSGESGSTGLGLAIVASIVGAHRGSVDAESSDGATVFRVRLPMVDPDPAAGDSTGERAQNAG</sequence>
<organism evidence="16 17">
    <name type="scientific">Mycobacterium novum</name>
    <dbReference type="NCBI Taxonomy" id="2492438"/>
    <lineage>
        <taxon>Bacteria</taxon>
        <taxon>Bacillati</taxon>
        <taxon>Actinomycetota</taxon>
        <taxon>Actinomycetes</taxon>
        <taxon>Mycobacteriales</taxon>
        <taxon>Mycobacteriaceae</taxon>
        <taxon>Mycobacterium</taxon>
    </lineage>
</organism>
<keyword evidence="10" id="KW-0902">Two-component regulatory system</keyword>
<name>A0A7I7JPP1_9MYCO</name>
<dbReference type="FunFam" id="1.10.287.130:FF:000001">
    <property type="entry name" value="Two-component sensor histidine kinase"/>
    <property type="match status" value="1"/>
</dbReference>
<dbReference type="CDD" id="cd00082">
    <property type="entry name" value="HisKA"/>
    <property type="match status" value="1"/>
</dbReference>
<evidence type="ECO:0000256" key="6">
    <source>
        <dbReference type="ARBA" id="ARBA00022679"/>
    </source>
</evidence>
<dbReference type="InterPro" id="IPR036097">
    <property type="entry name" value="HisK_dim/P_sf"/>
</dbReference>
<evidence type="ECO:0000256" key="3">
    <source>
        <dbReference type="ARBA" id="ARBA00004236"/>
    </source>
</evidence>
<evidence type="ECO:0000256" key="1">
    <source>
        <dbReference type="ARBA" id="ARBA00000085"/>
    </source>
</evidence>
<dbReference type="SMART" id="SM00304">
    <property type="entry name" value="HAMP"/>
    <property type="match status" value="1"/>
</dbReference>
<feature type="transmembrane region" description="Helical" evidence="13">
    <location>
        <begin position="23"/>
        <end position="44"/>
    </location>
</feature>
<dbReference type="Pfam" id="PF00512">
    <property type="entry name" value="HisKA"/>
    <property type="match status" value="1"/>
</dbReference>
<evidence type="ECO:0000259" key="14">
    <source>
        <dbReference type="PROSITE" id="PS50109"/>
    </source>
</evidence>
<accession>A0A7I7JPP1</accession>
<evidence type="ECO:0000259" key="15">
    <source>
        <dbReference type="PROSITE" id="PS50885"/>
    </source>
</evidence>
<evidence type="ECO:0000256" key="12">
    <source>
        <dbReference type="SAM" id="MobiDB-lite"/>
    </source>
</evidence>
<feature type="region of interest" description="Disordered" evidence="12">
    <location>
        <begin position="501"/>
        <end position="520"/>
    </location>
</feature>
<dbReference type="Gene3D" id="3.30.565.10">
    <property type="entry name" value="Histidine kinase-like ATPase, C-terminal domain"/>
    <property type="match status" value="1"/>
</dbReference>
<dbReference type="SMART" id="SM00388">
    <property type="entry name" value="HisKA"/>
    <property type="match status" value="1"/>
</dbReference>
<keyword evidence="11 13" id="KW-0472">Membrane</keyword>
<feature type="transmembrane region" description="Helical" evidence="13">
    <location>
        <begin position="188"/>
        <end position="210"/>
    </location>
</feature>
<dbReference type="FunFam" id="3.30.565.10:FF:000006">
    <property type="entry name" value="Sensor histidine kinase WalK"/>
    <property type="match status" value="1"/>
</dbReference>
<keyword evidence="17" id="KW-1185">Reference proteome</keyword>
<dbReference type="Gene3D" id="6.10.340.10">
    <property type="match status" value="1"/>
</dbReference>
<dbReference type="GO" id="GO:0005509">
    <property type="term" value="F:calcium ion binding"/>
    <property type="evidence" value="ECO:0007669"/>
    <property type="project" value="UniProtKB-ARBA"/>
</dbReference>
<feature type="domain" description="Histidine kinase" evidence="14">
    <location>
        <begin position="284"/>
        <end position="503"/>
    </location>
</feature>
<evidence type="ECO:0000256" key="8">
    <source>
        <dbReference type="ARBA" id="ARBA00022777"/>
    </source>
</evidence>
<dbReference type="EC" id="2.7.13.3" evidence="4"/>
<evidence type="ECO:0000256" key="7">
    <source>
        <dbReference type="ARBA" id="ARBA00022692"/>
    </source>
</evidence>
<dbReference type="InterPro" id="IPR004358">
    <property type="entry name" value="Sig_transdc_His_kin-like_C"/>
</dbReference>
<dbReference type="AlphaFoldDB" id="A0A7I7JPP1"/>
<dbReference type="InterPro" id="IPR003594">
    <property type="entry name" value="HATPase_dom"/>
</dbReference>
<reference evidence="16 17" key="1">
    <citation type="journal article" date="2019" name="Emerg. Microbes Infect.">
        <title>Comprehensive subspecies identification of 175 nontuberculous mycobacteria species based on 7547 genomic profiles.</title>
        <authorList>
            <person name="Matsumoto Y."/>
            <person name="Kinjo T."/>
            <person name="Motooka D."/>
            <person name="Nabeya D."/>
            <person name="Jung N."/>
            <person name="Uechi K."/>
            <person name="Horii T."/>
            <person name="Iida T."/>
            <person name="Fujita J."/>
            <person name="Nakamura S."/>
        </authorList>
    </citation>
    <scope>NUCLEOTIDE SEQUENCE [LARGE SCALE GENOMIC DNA]</scope>
    <source>
        <strain evidence="16 17">JCM 6391</strain>
    </source>
</reference>
<evidence type="ECO:0000256" key="10">
    <source>
        <dbReference type="ARBA" id="ARBA00023012"/>
    </source>
</evidence>
<keyword evidence="8 16" id="KW-0418">Kinase</keyword>
<feature type="domain" description="HAMP" evidence="15">
    <location>
        <begin position="207"/>
        <end position="269"/>
    </location>
</feature>
<keyword evidence="5" id="KW-0597">Phosphoprotein</keyword>
<evidence type="ECO:0000256" key="13">
    <source>
        <dbReference type="SAM" id="Phobius"/>
    </source>
</evidence>
<dbReference type="RefSeq" id="WP_232062375.1">
    <property type="nucleotide sequence ID" value="NZ_AP022562.1"/>
</dbReference>
<evidence type="ECO:0000256" key="11">
    <source>
        <dbReference type="ARBA" id="ARBA00023136"/>
    </source>
</evidence>
<dbReference type="GO" id="GO:0005886">
    <property type="term" value="C:plasma membrane"/>
    <property type="evidence" value="ECO:0007669"/>
    <property type="project" value="UniProtKB-SubCell"/>
</dbReference>
<evidence type="ECO:0000256" key="5">
    <source>
        <dbReference type="ARBA" id="ARBA00022553"/>
    </source>
</evidence>
<dbReference type="Proteomes" id="UP000466997">
    <property type="component" value="Chromosome"/>
</dbReference>
<evidence type="ECO:0000313" key="16">
    <source>
        <dbReference type="EMBL" id="BBX13191.1"/>
    </source>
</evidence>
<proteinExistence type="predicted"/>
<dbReference type="PROSITE" id="PS50109">
    <property type="entry name" value="HIS_KIN"/>
    <property type="match status" value="1"/>
</dbReference>
<dbReference type="PANTHER" id="PTHR45436">
    <property type="entry name" value="SENSOR HISTIDINE KINASE YKOH"/>
    <property type="match status" value="1"/>
</dbReference>
<dbReference type="PANTHER" id="PTHR45436:SF5">
    <property type="entry name" value="SENSOR HISTIDINE KINASE TRCS"/>
    <property type="match status" value="1"/>
</dbReference>
<dbReference type="GO" id="GO:0000155">
    <property type="term" value="F:phosphorelay sensor kinase activity"/>
    <property type="evidence" value="ECO:0007669"/>
    <property type="project" value="InterPro"/>
</dbReference>
<dbReference type="PRINTS" id="PR00344">
    <property type="entry name" value="BCTRLSENSOR"/>
</dbReference>
<dbReference type="Pfam" id="PF02518">
    <property type="entry name" value="HATPase_c"/>
    <property type="match status" value="1"/>
</dbReference>